<keyword evidence="7" id="KW-1185">Reference proteome</keyword>
<evidence type="ECO:0000256" key="1">
    <source>
        <dbReference type="PROSITE-ProRule" id="PRU00042"/>
    </source>
</evidence>
<dbReference type="Gene3D" id="3.30.160.60">
    <property type="entry name" value="Classic Zinc Finger"/>
    <property type="match status" value="1"/>
</dbReference>
<dbReference type="PROSITE" id="PS50878">
    <property type="entry name" value="RT_POL"/>
    <property type="match status" value="1"/>
</dbReference>
<keyword evidence="3" id="KW-0812">Transmembrane</keyword>
<keyword evidence="3" id="KW-0472">Membrane</keyword>
<dbReference type="InterPro" id="IPR000477">
    <property type="entry name" value="RT_dom"/>
</dbReference>
<keyword evidence="1" id="KW-0479">Metal-binding</keyword>
<feature type="compositionally biased region" description="Basic and acidic residues" evidence="2">
    <location>
        <begin position="1173"/>
        <end position="1188"/>
    </location>
</feature>
<dbReference type="OrthoDB" id="416454at2759"/>
<feature type="transmembrane region" description="Helical" evidence="3">
    <location>
        <begin position="1253"/>
        <end position="1280"/>
    </location>
</feature>
<proteinExistence type="predicted"/>
<organism evidence="6 7">
    <name type="scientific">Symbiodinium microadriaticum</name>
    <name type="common">Dinoflagellate</name>
    <name type="synonym">Zooxanthella microadriatica</name>
    <dbReference type="NCBI Taxonomy" id="2951"/>
    <lineage>
        <taxon>Eukaryota</taxon>
        <taxon>Sar</taxon>
        <taxon>Alveolata</taxon>
        <taxon>Dinophyceae</taxon>
        <taxon>Suessiales</taxon>
        <taxon>Symbiodiniaceae</taxon>
        <taxon>Symbiodinium</taxon>
    </lineage>
</organism>
<feature type="transmembrane region" description="Helical" evidence="3">
    <location>
        <begin position="1287"/>
        <end position="1306"/>
    </location>
</feature>
<reference evidence="6 7" key="1">
    <citation type="submission" date="2016-02" db="EMBL/GenBank/DDBJ databases">
        <title>Genome analysis of coral dinoflagellate symbionts highlights evolutionary adaptations to a symbiotic lifestyle.</title>
        <authorList>
            <person name="Aranda M."/>
            <person name="Li Y."/>
            <person name="Liew Y.J."/>
            <person name="Baumgarten S."/>
            <person name="Simakov O."/>
            <person name="Wilson M."/>
            <person name="Piel J."/>
            <person name="Ashoor H."/>
            <person name="Bougouffa S."/>
            <person name="Bajic V.B."/>
            <person name="Ryu T."/>
            <person name="Ravasi T."/>
            <person name="Bayer T."/>
            <person name="Micklem G."/>
            <person name="Kim H."/>
            <person name="Bhak J."/>
            <person name="Lajeunesse T.C."/>
            <person name="Voolstra C.R."/>
        </authorList>
    </citation>
    <scope>NUCLEOTIDE SEQUENCE [LARGE SCALE GENOMIC DNA]</scope>
    <source>
        <strain evidence="6 7">CCMP2467</strain>
    </source>
</reference>
<keyword evidence="1" id="KW-0862">Zinc</keyword>
<keyword evidence="1" id="KW-0863">Zinc-finger</keyword>
<sequence length="1433" mass="156399">MDSAVSEDLKRERLRRHAGLQAFLSDTTCPSMPDRVPCLTREAPFRSRSQAKQVCDVLVLQETHWQATAEFSVAGWYCISSASEYVPTVDDKTDGGSAQPAPTVPAGALPNQPRPRRKSLRGSKGPSTTKADGVMVLLSPEVPANTVRWKEHLKGRLLETRFDWHGARTTVLAVYQHVWSPAKTVQANKQAGICPSSPGLSLFAVRQGLPIVTEMQKWVRDHVHQGMTPPEWDALLSKATQHFFPKLPAPPQADSADTILARRMWRAKRLSAQPSTTENPDMAALILQHQKAVRQAKKSKADAFLAEVDAAIQAGDQFVAYKVLKKLRPWQPSQKAQLKDSQGYLLSPTGELQELRKYATDVFGKYPRLQDNFVELPTLEATTLAQHIASIKPGKAVPKGAAPAASWKICAQPIAEVLAHYCRSLPSEGHLDDGLLSADLCLIPKPGKPADKPTQLRPLGILRPDAKGLAGAAREMLAPQVIPFMKPLPQFAYLPGRGLSDAQSRVVQHLREERFPELRRGVRGADTISDFLPSTGVKGFSTFTSFTVDDTRVEVLCITFALDLSQAFDTVSRQDILDQLQALSVEPNLVSLVHGLHHSSKYRLHAQGGYTEVETTTGIKQGCKLAPTLFSVLTGRLLHMLIDTFGLEAVQQHLTGYADDISVHKTIRSRRDLKIAHDLIQALLEAVGRLRLRVNSAKCSVMVRLSGTEAPAVLRRHTCWLPDASGELQKHWRIGTTKAYPAFRLEGHIKYLGIIISYSNYELLTLRHRLAEAGKKIQLVRKYIYNRRVASPAARLRVWFATVWATAVTGLPEVGLSPDSARLLRGWYAQKLRSVLNQPAHITHVTTSDLLRLHKLQDPVEKIIQRMKGRIAKLRKRSRSVTEAAADVTLHSHILIDLDRILQEAQAIPAAPQATQAPAYDCHICKAAFDTAHGLHMHTAKMHRDSLPRFIPPTFDRELHAKDGMPVCAACNKSFKQWKGLRDHLLSGACPAPDALRKITTSGTLSSSSTEMLQLQELRREVQGSTRSQLAKQAALPSAQVLQHRCVVCGFWTPDHTKALYARATQFTPSKASPALSAEGFSGGRFDGRQQDASEFYTALTSQGVGDLQVTIPVWDEGQTRTWYRYKVRAGDDAVRPSPASASDAKRVREGLNSPDAKRPRGGRSPVPDDAEMPDKPQLRLPKERGALGRDSGGSGDRPSAPRAAPGRRITALSPESNACSVPSLLTNATRKKLAPSRTNAKRTTGGGGADDLVVVVVVVVVMVVVVMMGVLVALVVAMVKGHGRRGAWWVAAVVVVIVACSFLGLEHVGDAAAPAPKTGLRSSFAMFKGDFHSELCSDGEAMRIDPDGQPYLVDTEARHDVQLEFALSCAFTIFVGTALVGVVFGMQQAKNRGGSAQEEAAASEAAAKPKAKPKAKSGTEAKAKPKPKAASS</sequence>
<feature type="compositionally biased region" description="Low complexity" evidence="2">
    <location>
        <begin position="1396"/>
        <end position="1409"/>
    </location>
</feature>
<accession>A0A1Q9EU37</accession>
<dbReference type="Proteomes" id="UP000186817">
    <property type="component" value="Unassembled WGS sequence"/>
</dbReference>
<feature type="domain" description="Reverse transcriptase" evidence="5">
    <location>
        <begin position="424"/>
        <end position="756"/>
    </location>
</feature>
<evidence type="ECO:0000259" key="4">
    <source>
        <dbReference type="PROSITE" id="PS50157"/>
    </source>
</evidence>
<dbReference type="Pfam" id="PF00078">
    <property type="entry name" value="RVT_1"/>
    <property type="match status" value="1"/>
</dbReference>
<feature type="region of interest" description="Disordered" evidence="2">
    <location>
        <begin position="90"/>
        <end position="133"/>
    </location>
</feature>
<dbReference type="InterPro" id="IPR013087">
    <property type="entry name" value="Znf_C2H2_type"/>
</dbReference>
<protein>
    <submittedName>
        <fullName evidence="6">LINE-1 retrotransposable element ORF2 protein</fullName>
    </submittedName>
</protein>
<evidence type="ECO:0000259" key="5">
    <source>
        <dbReference type="PROSITE" id="PS50878"/>
    </source>
</evidence>
<keyword evidence="3" id="KW-1133">Transmembrane helix</keyword>
<feature type="domain" description="C2H2-type" evidence="4">
    <location>
        <begin position="920"/>
        <end position="948"/>
    </location>
</feature>
<gene>
    <name evidence="6" type="ORF">AK812_SmicGene5311</name>
</gene>
<dbReference type="PROSITE" id="PS50157">
    <property type="entry name" value="ZINC_FINGER_C2H2_2"/>
    <property type="match status" value="1"/>
</dbReference>
<feature type="transmembrane region" description="Helical" evidence="3">
    <location>
        <begin position="1366"/>
        <end position="1387"/>
    </location>
</feature>
<dbReference type="PANTHER" id="PTHR19446">
    <property type="entry name" value="REVERSE TRANSCRIPTASES"/>
    <property type="match status" value="1"/>
</dbReference>
<evidence type="ECO:0000313" key="7">
    <source>
        <dbReference type="Proteomes" id="UP000186817"/>
    </source>
</evidence>
<dbReference type="GO" id="GO:0008270">
    <property type="term" value="F:zinc ion binding"/>
    <property type="evidence" value="ECO:0007669"/>
    <property type="project" value="UniProtKB-KW"/>
</dbReference>
<dbReference type="InterPro" id="IPR043502">
    <property type="entry name" value="DNA/RNA_pol_sf"/>
</dbReference>
<evidence type="ECO:0000256" key="3">
    <source>
        <dbReference type="SAM" id="Phobius"/>
    </source>
</evidence>
<comment type="caution">
    <text evidence="6">The sequence shown here is derived from an EMBL/GenBank/DDBJ whole genome shotgun (WGS) entry which is preliminary data.</text>
</comment>
<evidence type="ECO:0000256" key="2">
    <source>
        <dbReference type="SAM" id="MobiDB-lite"/>
    </source>
</evidence>
<feature type="region of interest" description="Disordered" evidence="2">
    <location>
        <begin position="1394"/>
        <end position="1433"/>
    </location>
</feature>
<name>A0A1Q9EU37_SYMMI</name>
<feature type="compositionally biased region" description="Low complexity" evidence="2">
    <location>
        <begin position="1197"/>
        <end position="1209"/>
    </location>
</feature>
<dbReference type="PROSITE" id="PS00028">
    <property type="entry name" value="ZINC_FINGER_C2H2_1"/>
    <property type="match status" value="1"/>
</dbReference>
<dbReference type="EMBL" id="LSRX01000069">
    <property type="protein sequence ID" value="OLQ10919.1"/>
    <property type="molecule type" value="Genomic_DNA"/>
</dbReference>
<evidence type="ECO:0000313" key="6">
    <source>
        <dbReference type="EMBL" id="OLQ10919.1"/>
    </source>
</evidence>
<feature type="region of interest" description="Disordered" evidence="2">
    <location>
        <begin position="1132"/>
        <end position="1213"/>
    </location>
</feature>
<dbReference type="SUPFAM" id="SSF56672">
    <property type="entry name" value="DNA/RNA polymerases"/>
    <property type="match status" value="1"/>
</dbReference>